<dbReference type="SMART" id="SM00345">
    <property type="entry name" value="HTH_GNTR"/>
    <property type="match status" value="1"/>
</dbReference>
<accession>A0ABT5TX32</accession>
<dbReference type="PANTHER" id="PTHR43537:SF5">
    <property type="entry name" value="UXU OPERON TRANSCRIPTIONAL REGULATOR"/>
    <property type="match status" value="1"/>
</dbReference>
<dbReference type="InterPro" id="IPR011711">
    <property type="entry name" value="GntR_C"/>
</dbReference>
<feature type="domain" description="HTH gntR-type" evidence="4">
    <location>
        <begin position="12"/>
        <end position="69"/>
    </location>
</feature>
<dbReference type="SMART" id="SM00895">
    <property type="entry name" value="FCD"/>
    <property type="match status" value="1"/>
</dbReference>
<reference evidence="6" key="1">
    <citation type="submission" date="2023-02" db="EMBL/GenBank/DDBJ databases">
        <title>Georgenia sp.10Sc9-8, isolated from a soil sample collected from the Taklamakan desert.</title>
        <authorList>
            <person name="Liu S."/>
        </authorList>
    </citation>
    <scope>NUCLEOTIDE SEQUENCE</scope>
    <source>
        <strain evidence="6">10Sc9-8</strain>
    </source>
</reference>
<keyword evidence="1" id="KW-0805">Transcription regulation</keyword>
<gene>
    <name evidence="6" type="ORF">PU560_09095</name>
</gene>
<keyword evidence="2" id="KW-0238">DNA-binding</keyword>
<dbReference type="SUPFAM" id="SSF48008">
    <property type="entry name" value="GntR ligand-binding domain-like"/>
    <property type="match status" value="1"/>
</dbReference>
<evidence type="ECO:0000256" key="2">
    <source>
        <dbReference type="ARBA" id="ARBA00023125"/>
    </source>
</evidence>
<dbReference type="PANTHER" id="PTHR43537">
    <property type="entry name" value="TRANSCRIPTIONAL REGULATOR, GNTR FAMILY"/>
    <property type="match status" value="1"/>
</dbReference>
<dbReference type="InterPro" id="IPR000524">
    <property type="entry name" value="Tscrpt_reg_HTH_GntR"/>
</dbReference>
<evidence type="ECO:0000259" key="5">
    <source>
        <dbReference type="SMART" id="SM00895"/>
    </source>
</evidence>
<evidence type="ECO:0000256" key="3">
    <source>
        <dbReference type="ARBA" id="ARBA00023163"/>
    </source>
</evidence>
<dbReference type="InterPro" id="IPR008920">
    <property type="entry name" value="TF_FadR/GntR_C"/>
</dbReference>
<dbReference type="Gene3D" id="1.10.10.10">
    <property type="entry name" value="Winged helix-like DNA-binding domain superfamily/Winged helix DNA-binding domain"/>
    <property type="match status" value="1"/>
</dbReference>
<dbReference type="Pfam" id="PF07729">
    <property type="entry name" value="FCD"/>
    <property type="match status" value="1"/>
</dbReference>
<evidence type="ECO:0000313" key="6">
    <source>
        <dbReference type="EMBL" id="MDD9206618.1"/>
    </source>
</evidence>
<evidence type="ECO:0000259" key="4">
    <source>
        <dbReference type="SMART" id="SM00345"/>
    </source>
</evidence>
<proteinExistence type="predicted"/>
<dbReference type="Pfam" id="PF00392">
    <property type="entry name" value="GntR"/>
    <property type="match status" value="1"/>
</dbReference>
<protein>
    <submittedName>
        <fullName evidence="6">GntR family transcriptional regulator</fullName>
    </submittedName>
</protein>
<sequence>MGSEVPSLAQRVLHEVRCQVSTGVIAPGTRLSQTELATRLGVSRIPLREGLQQLAIEGLITLDGGGAVVATPLSVDELQEVYEIREAIEPRLTQLAVPNVGRAEILRMRTIQVEMLEAEDTAAWLGLNTEFHRAVYARAPRPRMIELVERYRALADRYIHVLIDVRGDTAALDDQHDGILRAVEARDSALAGRLTREHLESSHDFVLRHFVAADDSRR</sequence>
<dbReference type="EMBL" id="JARACI010000935">
    <property type="protein sequence ID" value="MDD9206618.1"/>
    <property type="molecule type" value="Genomic_DNA"/>
</dbReference>
<dbReference type="Proteomes" id="UP001165561">
    <property type="component" value="Unassembled WGS sequence"/>
</dbReference>
<organism evidence="6 7">
    <name type="scientific">Georgenia halotolerans</name>
    <dbReference type="NCBI Taxonomy" id="3028317"/>
    <lineage>
        <taxon>Bacteria</taxon>
        <taxon>Bacillati</taxon>
        <taxon>Actinomycetota</taxon>
        <taxon>Actinomycetes</taxon>
        <taxon>Micrococcales</taxon>
        <taxon>Bogoriellaceae</taxon>
        <taxon>Georgenia</taxon>
    </lineage>
</organism>
<dbReference type="InterPro" id="IPR036388">
    <property type="entry name" value="WH-like_DNA-bd_sf"/>
</dbReference>
<keyword evidence="3" id="KW-0804">Transcription</keyword>
<evidence type="ECO:0000313" key="7">
    <source>
        <dbReference type="Proteomes" id="UP001165561"/>
    </source>
</evidence>
<keyword evidence="7" id="KW-1185">Reference proteome</keyword>
<dbReference type="PRINTS" id="PR00035">
    <property type="entry name" value="HTHGNTR"/>
</dbReference>
<comment type="caution">
    <text evidence="6">The sequence shown here is derived from an EMBL/GenBank/DDBJ whole genome shotgun (WGS) entry which is preliminary data.</text>
</comment>
<dbReference type="Gene3D" id="1.20.120.530">
    <property type="entry name" value="GntR ligand-binding domain-like"/>
    <property type="match status" value="1"/>
</dbReference>
<evidence type="ECO:0000256" key="1">
    <source>
        <dbReference type="ARBA" id="ARBA00023015"/>
    </source>
</evidence>
<feature type="domain" description="GntR C-terminal" evidence="5">
    <location>
        <begin position="80"/>
        <end position="201"/>
    </location>
</feature>
<dbReference type="InterPro" id="IPR036390">
    <property type="entry name" value="WH_DNA-bd_sf"/>
</dbReference>
<dbReference type="SUPFAM" id="SSF46785">
    <property type="entry name" value="Winged helix' DNA-binding domain"/>
    <property type="match status" value="1"/>
</dbReference>
<name>A0ABT5TX32_9MICO</name>